<dbReference type="InterPro" id="IPR039648">
    <property type="entry name" value="DHPH_N"/>
</dbReference>
<feature type="transmembrane region" description="Helical" evidence="1">
    <location>
        <begin position="245"/>
        <end position="263"/>
    </location>
</feature>
<dbReference type="PANTHER" id="PTHR46865:SF7">
    <property type="entry name" value="MONOOXYGENASE, PUTATIVE (AFU_ORTHOLOGUE AFUA_8G07040)-RELATED"/>
    <property type="match status" value="1"/>
</dbReference>
<proteinExistence type="predicted"/>
<dbReference type="InterPro" id="IPR036188">
    <property type="entry name" value="FAD/NAD-bd_sf"/>
</dbReference>
<keyword evidence="4" id="KW-1185">Reference proteome</keyword>
<organism evidence="3 4">
    <name type="scientific">Anthostomella pinea</name>
    <dbReference type="NCBI Taxonomy" id="933095"/>
    <lineage>
        <taxon>Eukaryota</taxon>
        <taxon>Fungi</taxon>
        <taxon>Dikarya</taxon>
        <taxon>Ascomycota</taxon>
        <taxon>Pezizomycotina</taxon>
        <taxon>Sordariomycetes</taxon>
        <taxon>Xylariomycetidae</taxon>
        <taxon>Xylariales</taxon>
        <taxon>Xylariaceae</taxon>
        <taxon>Anthostomella</taxon>
    </lineage>
</organism>
<evidence type="ECO:0000256" key="1">
    <source>
        <dbReference type="SAM" id="Phobius"/>
    </source>
</evidence>
<dbReference type="SUPFAM" id="SSF51905">
    <property type="entry name" value="FAD/NAD(P)-binding domain"/>
    <property type="match status" value="1"/>
</dbReference>
<keyword evidence="1" id="KW-0472">Membrane</keyword>
<dbReference type="EMBL" id="CAUWAG010000006">
    <property type="protein sequence ID" value="CAJ2504075.1"/>
    <property type="molecule type" value="Genomic_DNA"/>
</dbReference>
<dbReference type="GO" id="GO:0071949">
    <property type="term" value="F:FAD binding"/>
    <property type="evidence" value="ECO:0007669"/>
    <property type="project" value="InterPro"/>
</dbReference>
<evidence type="ECO:0000313" key="3">
    <source>
        <dbReference type="EMBL" id="CAJ2504075.1"/>
    </source>
</evidence>
<name>A0AAI8VGN1_9PEZI</name>
<gene>
    <name evidence="3" type="ORF">KHLLAP_LOCUS4543</name>
</gene>
<dbReference type="Pfam" id="PF00070">
    <property type="entry name" value="Pyr_redox"/>
    <property type="match status" value="1"/>
</dbReference>
<evidence type="ECO:0000313" key="4">
    <source>
        <dbReference type="Proteomes" id="UP001295740"/>
    </source>
</evidence>
<evidence type="ECO:0000259" key="2">
    <source>
        <dbReference type="Pfam" id="PF00070"/>
    </source>
</evidence>
<keyword evidence="1" id="KW-0812">Transmembrane</keyword>
<reference evidence="3" key="1">
    <citation type="submission" date="2023-10" db="EMBL/GenBank/DDBJ databases">
        <authorList>
            <person name="Hackl T."/>
        </authorList>
    </citation>
    <scope>NUCLEOTIDE SEQUENCE</scope>
</reference>
<dbReference type="GO" id="GO:0016491">
    <property type="term" value="F:oxidoreductase activity"/>
    <property type="evidence" value="ECO:0007669"/>
    <property type="project" value="UniProtKB-KW"/>
</dbReference>
<dbReference type="AlphaFoldDB" id="A0AAI8VGN1"/>
<feature type="domain" description="Pyridine nucleotide-disulphide oxidoreductase N-terminal" evidence="2">
    <location>
        <begin position="5"/>
        <end position="69"/>
    </location>
</feature>
<dbReference type="PANTHER" id="PTHR46865">
    <property type="entry name" value="OXIDOREDUCTASE-RELATED"/>
    <property type="match status" value="1"/>
</dbReference>
<dbReference type="Gene3D" id="3.50.50.60">
    <property type="entry name" value="FAD/NAD(P)-binding domain"/>
    <property type="match status" value="2"/>
</dbReference>
<sequence length="289" mass="31200">MPRLKVLISGGGITGNTLAFWLAELGHDVTVVEWFPSLRASGLQVDLRGHGIEVMRRMGLEAAVRSKSAPETGLQVVDKSGRRWAYFPATQPGGKGGLANPKADVGEKKAALAEIFRGAGWQTEEILKALQEDVGDFYCERLGIVKMESWPRGRLALLGDAAYCPSVKTGMGTTSGMVGAYILAGEIGRHCGRSDTEVAGGEGDITGGLANALKAYDDKFRPFMDQVQKGILEDEGGLDMMPSSAFGIALFNCIMGIASFFKVDVIAKFNMRENVKGWDLPDYEEMRRG</sequence>
<dbReference type="Proteomes" id="UP001295740">
    <property type="component" value="Unassembled WGS sequence"/>
</dbReference>
<protein>
    <submittedName>
        <fullName evidence="3">Uu.00g114690.m01.CDS01</fullName>
    </submittedName>
</protein>
<accession>A0AAI8VGN1</accession>
<comment type="caution">
    <text evidence="3">The sequence shown here is derived from an EMBL/GenBank/DDBJ whole genome shotgun (WGS) entry which is preliminary data.</text>
</comment>
<dbReference type="InterPro" id="IPR051704">
    <property type="entry name" value="FAD_aromatic-hydroxylase"/>
</dbReference>
<dbReference type="Gene3D" id="3.30.9.30">
    <property type="match status" value="1"/>
</dbReference>
<keyword evidence="1" id="KW-1133">Transmembrane helix</keyword>